<reference evidence="1" key="1">
    <citation type="submission" date="2022-04" db="EMBL/GenBank/DDBJ databases">
        <title>Genome of the entomopathogenic fungus Entomophthora muscae.</title>
        <authorList>
            <person name="Elya C."/>
            <person name="Lovett B.R."/>
            <person name="Lee E."/>
            <person name="Macias A.M."/>
            <person name="Hajek A.E."/>
            <person name="De Bivort B.L."/>
            <person name="Kasson M.T."/>
            <person name="De Fine Licht H.H."/>
            <person name="Stajich J.E."/>
        </authorList>
    </citation>
    <scope>NUCLEOTIDE SEQUENCE</scope>
    <source>
        <strain evidence="1">Berkeley</strain>
    </source>
</reference>
<accession>A0ACC2UAB3</accession>
<organism evidence="1 2">
    <name type="scientific">Entomophthora muscae</name>
    <dbReference type="NCBI Taxonomy" id="34485"/>
    <lineage>
        <taxon>Eukaryota</taxon>
        <taxon>Fungi</taxon>
        <taxon>Fungi incertae sedis</taxon>
        <taxon>Zoopagomycota</taxon>
        <taxon>Entomophthoromycotina</taxon>
        <taxon>Entomophthoromycetes</taxon>
        <taxon>Entomophthorales</taxon>
        <taxon>Entomophthoraceae</taxon>
        <taxon>Entomophthora</taxon>
    </lineage>
</organism>
<comment type="caution">
    <text evidence="1">The sequence shown here is derived from an EMBL/GenBank/DDBJ whole genome shotgun (WGS) entry which is preliminary data.</text>
</comment>
<dbReference type="Proteomes" id="UP001165960">
    <property type="component" value="Unassembled WGS sequence"/>
</dbReference>
<sequence>MSNISAMMPSENFPLHSTSAPNSRSFDSQHEDMIHDVQLDYYGKKLATCSSDRSIRIFQIEGQEQKLVQVLTGHEGPVWQVCWAHPKFGNILASCSYDGKVFIWKENNGNWSIIKEHTCHSSSVNSIAWAPHELGPLLACASSDGRVSVLSYKEDGTWESSIFDAHAIGCNAVTWAPSVLPGSLTQSVGTNPNAPKVQRFATAGCDNLVKIWSFKDDTQTWREEDETLDGHTDWVRDVAWAPSIGMPRSYLASCSQDKTVLIWTQEAPGAPWSKKSLKSERFADAVWRLSWSPAGNILAVSCGNNTVSLWKENLQGEWECISEMKEN</sequence>
<proteinExistence type="predicted"/>
<dbReference type="EMBL" id="QTSX02001023">
    <property type="protein sequence ID" value="KAJ9083357.1"/>
    <property type="molecule type" value="Genomic_DNA"/>
</dbReference>
<evidence type="ECO:0000313" key="2">
    <source>
        <dbReference type="Proteomes" id="UP001165960"/>
    </source>
</evidence>
<evidence type="ECO:0000313" key="1">
    <source>
        <dbReference type="EMBL" id="KAJ9083357.1"/>
    </source>
</evidence>
<gene>
    <name evidence="1" type="primary">SEC13_2</name>
    <name evidence="1" type="ORF">DSO57_1035440</name>
</gene>
<protein>
    <submittedName>
        <fullName evidence="1">GTPase-activating protein S13</fullName>
    </submittedName>
</protein>
<name>A0ACC2UAB3_9FUNG</name>
<keyword evidence="2" id="KW-1185">Reference proteome</keyword>